<comment type="caution">
    <text evidence="3">The sequence shown here is derived from an EMBL/GenBank/DDBJ whole genome shotgun (WGS) entry which is preliminary data.</text>
</comment>
<name>A0ABU3L7P0_9FLAO</name>
<evidence type="ECO:0000256" key="2">
    <source>
        <dbReference type="SAM" id="Phobius"/>
    </source>
</evidence>
<dbReference type="Proteomes" id="UP001250656">
    <property type="component" value="Unassembled WGS sequence"/>
</dbReference>
<feature type="coiled-coil region" evidence="1">
    <location>
        <begin position="261"/>
        <end position="292"/>
    </location>
</feature>
<sequence>MEETTIAQINESPKRISRISWGGVLAGTLTTLALMFLLNILGLGIGLTSIDPLTDPNPFSGIGTGTAIWWILSNAAALFTGGLVAARMSGYTSNIDGALHGFLAWALYLVVGVWMVTATVGGALNGIGNMVSGLVGGDSSKDVTVQVEDALKAGKEQAQGTSETIKQQMFDLINTGEKYNVLPADASEETSEFLQETKRDLKRMNLENDIESYVNDLSFDLDKEGNLSINSDNDEFFDVEKIKQSLAENTELSEAEIDGVIEKWETRMQNMVDTIEETYAEAKVKVEQYSEKATDAAGTFSIVAFLILLLGAGAALFGGVVGSPDYAVLVDEDRKRRGKTRPNPKV</sequence>
<organism evidence="3 4">
    <name type="scientific">Pricia mediterranea</name>
    <dbReference type="NCBI Taxonomy" id="3076079"/>
    <lineage>
        <taxon>Bacteria</taxon>
        <taxon>Pseudomonadati</taxon>
        <taxon>Bacteroidota</taxon>
        <taxon>Flavobacteriia</taxon>
        <taxon>Flavobacteriales</taxon>
        <taxon>Flavobacteriaceae</taxon>
        <taxon>Pricia</taxon>
    </lineage>
</organism>
<evidence type="ECO:0000313" key="3">
    <source>
        <dbReference type="EMBL" id="MDT7829769.1"/>
    </source>
</evidence>
<keyword evidence="2" id="KW-1133">Transmembrane helix</keyword>
<feature type="transmembrane region" description="Helical" evidence="2">
    <location>
        <begin position="302"/>
        <end position="329"/>
    </location>
</feature>
<feature type="transmembrane region" description="Helical" evidence="2">
    <location>
        <begin position="21"/>
        <end position="47"/>
    </location>
</feature>
<protein>
    <recommendedName>
        <fullName evidence="5">CAP-Gly protein</fullName>
    </recommendedName>
</protein>
<gene>
    <name evidence="3" type="ORF">RQM65_13930</name>
</gene>
<dbReference type="RefSeq" id="WP_314015936.1">
    <property type="nucleotide sequence ID" value="NZ_JAVTTP010000001.1"/>
</dbReference>
<feature type="transmembrane region" description="Helical" evidence="2">
    <location>
        <begin position="67"/>
        <end position="86"/>
    </location>
</feature>
<keyword evidence="4" id="KW-1185">Reference proteome</keyword>
<evidence type="ECO:0000313" key="4">
    <source>
        <dbReference type="Proteomes" id="UP001250656"/>
    </source>
</evidence>
<proteinExistence type="predicted"/>
<keyword evidence="1" id="KW-0175">Coiled coil</keyword>
<keyword evidence="2" id="KW-0812">Transmembrane</keyword>
<accession>A0ABU3L7P0</accession>
<evidence type="ECO:0000256" key="1">
    <source>
        <dbReference type="SAM" id="Coils"/>
    </source>
</evidence>
<keyword evidence="2" id="KW-0472">Membrane</keyword>
<reference evidence="3 4" key="1">
    <citation type="submission" date="2023-09" db="EMBL/GenBank/DDBJ databases">
        <title>Novel taxa isolated from Blanes Bay.</title>
        <authorList>
            <person name="Rey-Velasco X."/>
            <person name="Lucena T."/>
        </authorList>
    </citation>
    <scope>NUCLEOTIDE SEQUENCE [LARGE SCALE GENOMIC DNA]</scope>
    <source>
        <strain evidence="3 4">S334</strain>
    </source>
</reference>
<evidence type="ECO:0008006" key="5">
    <source>
        <dbReference type="Google" id="ProtNLM"/>
    </source>
</evidence>
<feature type="transmembrane region" description="Helical" evidence="2">
    <location>
        <begin position="98"/>
        <end position="124"/>
    </location>
</feature>
<dbReference type="EMBL" id="JAVTTP010000001">
    <property type="protein sequence ID" value="MDT7829769.1"/>
    <property type="molecule type" value="Genomic_DNA"/>
</dbReference>